<keyword evidence="2" id="KW-0539">Nucleus</keyword>
<feature type="non-terminal residue" evidence="4">
    <location>
        <position position="1"/>
    </location>
</feature>
<name>A0AA89B7D4_9ASTE</name>
<keyword evidence="5" id="KW-1185">Reference proteome</keyword>
<reference evidence="4" key="1">
    <citation type="submission" date="2022-12" db="EMBL/GenBank/DDBJ databases">
        <title>Draft genome assemblies for two species of Escallonia (Escalloniales).</title>
        <authorList>
            <person name="Chanderbali A."/>
            <person name="Dervinis C."/>
            <person name="Anghel I."/>
            <person name="Soltis D."/>
            <person name="Soltis P."/>
            <person name="Zapata F."/>
        </authorList>
    </citation>
    <scope>NUCLEOTIDE SEQUENCE</scope>
    <source>
        <strain evidence="4">UCBG64.0493</strain>
        <tissue evidence="4">Leaf</tissue>
    </source>
</reference>
<dbReference type="AlphaFoldDB" id="A0AA89B7D4"/>
<dbReference type="PANTHER" id="PTHR22715:SF1">
    <property type="entry name" value="DNA BINDING PROTEIN"/>
    <property type="match status" value="1"/>
</dbReference>
<dbReference type="Gene3D" id="3.30.160.360">
    <property type="match status" value="1"/>
</dbReference>
<dbReference type="GO" id="GO:0140993">
    <property type="term" value="F:histone modifying activity"/>
    <property type="evidence" value="ECO:0007669"/>
    <property type="project" value="UniProtKB-ARBA"/>
</dbReference>
<feature type="compositionally biased region" description="Basic and acidic residues" evidence="3">
    <location>
        <begin position="158"/>
        <end position="182"/>
    </location>
</feature>
<feature type="compositionally biased region" description="Basic residues" evidence="3">
    <location>
        <begin position="187"/>
        <end position="196"/>
    </location>
</feature>
<dbReference type="GO" id="GO:0005634">
    <property type="term" value="C:nucleus"/>
    <property type="evidence" value="ECO:0007669"/>
    <property type="project" value="UniProtKB-SubCell"/>
</dbReference>
<evidence type="ECO:0000313" key="4">
    <source>
        <dbReference type="EMBL" id="KAK3027272.1"/>
    </source>
</evidence>
<dbReference type="PROSITE" id="PS51542">
    <property type="entry name" value="FYRN"/>
    <property type="match status" value="1"/>
</dbReference>
<feature type="region of interest" description="Disordered" evidence="3">
    <location>
        <begin position="145"/>
        <end position="224"/>
    </location>
</feature>
<dbReference type="Proteomes" id="UP001188597">
    <property type="component" value="Unassembled WGS sequence"/>
</dbReference>
<evidence type="ECO:0000256" key="1">
    <source>
        <dbReference type="ARBA" id="ARBA00004123"/>
    </source>
</evidence>
<dbReference type="GO" id="GO:0051726">
    <property type="term" value="P:regulation of cell cycle"/>
    <property type="evidence" value="ECO:0007669"/>
    <property type="project" value="TreeGrafter"/>
</dbReference>
<gene>
    <name evidence="4" type="ORF">RJ639_041218</name>
</gene>
<feature type="compositionally biased region" description="Low complexity" evidence="3">
    <location>
        <begin position="197"/>
        <end position="206"/>
    </location>
</feature>
<dbReference type="InterPro" id="IPR040092">
    <property type="entry name" value="TBRG1"/>
</dbReference>
<evidence type="ECO:0000256" key="2">
    <source>
        <dbReference type="ARBA" id="ARBA00023242"/>
    </source>
</evidence>
<comment type="subcellular location">
    <subcellularLocation>
        <location evidence="1">Nucleus</location>
    </subcellularLocation>
</comment>
<comment type="caution">
    <text evidence="4">The sequence shown here is derived from an EMBL/GenBank/DDBJ whole genome shotgun (WGS) entry which is preliminary data.</text>
</comment>
<dbReference type="InterPro" id="IPR003889">
    <property type="entry name" value="FYrich_C"/>
</dbReference>
<dbReference type="PANTHER" id="PTHR22715">
    <property type="entry name" value="TRANSFORMING GROWTH FACTOR BETA REGULATED GENE 1"/>
    <property type="match status" value="1"/>
</dbReference>
<dbReference type="GO" id="GO:0048731">
    <property type="term" value="P:system development"/>
    <property type="evidence" value="ECO:0007669"/>
    <property type="project" value="UniProtKB-ARBA"/>
</dbReference>
<evidence type="ECO:0000256" key="3">
    <source>
        <dbReference type="SAM" id="MobiDB-lite"/>
    </source>
</evidence>
<organism evidence="4 5">
    <name type="scientific">Escallonia herrerae</name>
    <dbReference type="NCBI Taxonomy" id="1293975"/>
    <lineage>
        <taxon>Eukaryota</taxon>
        <taxon>Viridiplantae</taxon>
        <taxon>Streptophyta</taxon>
        <taxon>Embryophyta</taxon>
        <taxon>Tracheophyta</taxon>
        <taxon>Spermatophyta</taxon>
        <taxon>Magnoliopsida</taxon>
        <taxon>eudicotyledons</taxon>
        <taxon>Gunneridae</taxon>
        <taxon>Pentapetalae</taxon>
        <taxon>asterids</taxon>
        <taxon>campanulids</taxon>
        <taxon>Escalloniales</taxon>
        <taxon>Escalloniaceae</taxon>
        <taxon>Escallonia</taxon>
    </lineage>
</organism>
<evidence type="ECO:0000313" key="5">
    <source>
        <dbReference type="Proteomes" id="UP001188597"/>
    </source>
</evidence>
<proteinExistence type="predicted"/>
<accession>A0AA89B7D4</accession>
<dbReference type="PROSITE" id="PS51543">
    <property type="entry name" value="FYRC"/>
    <property type="match status" value="1"/>
</dbReference>
<sequence>GKDRYPYPVGYQAVRTHNMVTYTMEIIEGLKGPLFKISSSDGQSNSGQTPDIAWESFERKGCPRMKLWHGKRFSGKIDGVEFFGFKNPFVQRLLRELVANVSGTAESSLLSSDLCNGASGTKQHTQSMESCREFCTDADLLPQLGKPHFTGNRTRTNRITEMKSKSEASIKKLRSRDWKENADSSNPRKRSQKSHNSRNSSISSFSNEKHDSRNSSAVLPASPNLETLIEEEKKLFSAKDGPPAISFDYSEHLKEECLLPKDTEKLLSSENFAATEESGKLSKDKEYALLDYPKESLYDVNQDLIAAHTVMSENLGTESYPEDEMANSTQNVNSEKNARDSVGHEIAKSMIKVLLPRALPLLKTFSRNKKAATNLSRTQLLTENLHKVQLEEKVHVRGTDLNSVLSSCAEVASTVPHCLENDLWSIPVSDQLLRLPNRTTFCQDACRPETMRLPASLDASQGSTVCRVETGERKVSEDCLTFNEGPQRGDTIISNSILGCTAPIERDMCKISEENSVILEVHSERKETKTLPGYTEAATGTTDAILVVAEGFDQKTQQEIMINTERVGTFSVSCNQAPDIALLTRESNPPFSESIICRNFRDVCASETCASTKNVLASVNCRVGSCLSSTKRSSFSDEATLDGQYHELDFELTRIKSEGSFCNVTPVAQHCNDTSKTVSCENINPANGDKERLSCQDLVELDGSMSRLQNQGASFCENMNKSKEVKDETKTKCNGELKGVLELVGCYVHPMPISLVLLRANVNEIHICVLCGYFLEDRTMFIYKAPTRGEETGAPSFSGYASLMMPASRDAFGREIALDTSGLHFTPDGQCLVLLNNIKTPYCSSQTEECYLPTSDCTPPYIVELKRIPKCDALVIGHNGFGEFGLWDISERILLSRFSAPSTTVVQFLPISLFRWQSKDLLPTGPDKEKYINGMVDAIKLRLEGGENHALLPKDGQDMAIWLLISTVSDPVFQHGYQSIDCQVSPLGLWRLAVVVKNMVIMGDALDPRAAMLGASAGHGIMGTCDGLVYMWELTTGNKIGNLHRFEGMLLQWLELPIPWCLSLRCDGVSCIATDDSSSGALAVAGDGRLQVYMHSRRSFSDQEGNK</sequence>
<dbReference type="InterPro" id="IPR003888">
    <property type="entry name" value="FYrich_N"/>
</dbReference>
<protein>
    <submittedName>
        <fullName evidence="4">Uncharacterized protein</fullName>
    </submittedName>
</protein>
<dbReference type="EMBL" id="JAVXUP010000468">
    <property type="protein sequence ID" value="KAK3027272.1"/>
    <property type="molecule type" value="Genomic_DNA"/>
</dbReference>